<dbReference type="RefSeq" id="WP_114353681.1">
    <property type="nucleotide sequence ID" value="NZ_QPJJ01000011.1"/>
</dbReference>
<dbReference type="Gene3D" id="3.40.50.9100">
    <property type="entry name" value="Dehydroquinase, class II"/>
    <property type="match status" value="1"/>
</dbReference>
<proteinExistence type="inferred from homology"/>
<evidence type="ECO:0000313" key="12">
    <source>
        <dbReference type="Proteomes" id="UP000252585"/>
    </source>
</evidence>
<dbReference type="CDD" id="cd00466">
    <property type="entry name" value="DHQase_II"/>
    <property type="match status" value="1"/>
</dbReference>
<evidence type="ECO:0000256" key="9">
    <source>
        <dbReference type="PIRSR" id="PIRSR001399-2"/>
    </source>
</evidence>
<comment type="function">
    <text evidence="7">Catalyzes a trans-dehydration via an enolate intermediate.</text>
</comment>
<dbReference type="GO" id="GO:0003855">
    <property type="term" value="F:3-dehydroquinate dehydratase activity"/>
    <property type="evidence" value="ECO:0007669"/>
    <property type="project" value="UniProtKB-UniRule"/>
</dbReference>
<dbReference type="EC" id="4.2.1.10" evidence="5 7"/>
<keyword evidence="7" id="KW-0028">Amino-acid biosynthesis</keyword>
<keyword evidence="6 7" id="KW-0456">Lyase</keyword>
<dbReference type="GO" id="GO:0008652">
    <property type="term" value="P:amino acid biosynthetic process"/>
    <property type="evidence" value="ECO:0007669"/>
    <property type="project" value="UniProtKB-KW"/>
</dbReference>
<dbReference type="PANTHER" id="PTHR21272">
    <property type="entry name" value="CATABOLIC 3-DEHYDROQUINASE"/>
    <property type="match status" value="1"/>
</dbReference>
<dbReference type="GO" id="GO:0009423">
    <property type="term" value="P:chorismate biosynthetic process"/>
    <property type="evidence" value="ECO:0007669"/>
    <property type="project" value="UniProtKB-UniRule"/>
</dbReference>
<dbReference type="NCBIfam" id="NF003805">
    <property type="entry name" value="PRK05395.1-2"/>
    <property type="match status" value="1"/>
</dbReference>
<dbReference type="NCBIfam" id="NF003806">
    <property type="entry name" value="PRK05395.1-3"/>
    <property type="match status" value="1"/>
</dbReference>
<dbReference type="Proteomes" id="UP000252585">
    <property type="component" value="Unassembled WGS sequence"/>
</dbReference>
<dbReference type="GO" id="GO:0009073">
    <property type="term" value="P:aromatic amino acid family biosynthetic process"/>
    <property type="evidence" value="ECO:0007669"/>
    <property type="project" value="UniProtKB-KW"/>
</dbReference>
<comment type="caution">
    <text evidence="11">The sequence shown here is derived from an EMBL/GenBank/DDBJ whole genome shotgun (WGS) entry which is preliminary data.</text>
</comment>
<comment type="catalytic activity">
    <reaction evidence="1 7">
        <text>3-dehydroquinate = 3-dehydroshikimate + H2O</text>
        <dbReference type="Rhea" id="RHEA:21096"/>
        <dbReference type="ChEBI" id="CHEBI:15377"/>
        <dbReference type="ChEBI" id="CHEBI:16630"/>
        <dbReference type="ChEBI" id="CHEBI:32364"/>
        <dbReference type="EC" id="4.2.1.10"/>
    </reaction>
</comment>
<keyword evidence="12" id="KW-1185">Reference proteome</keyword>
<evidence type="ECO:0000256" key="7">
    <source>
        <dbReference type="HAMAP-Rule" id="MF_00169"/>
    </source>
</evidence>
<evidence type="ECO:0000256" key="2">
    <source>
        <dbReference type="ARBA" id="ARBA00004902"/>
    </source>
</evidence>
<evidence type="ECO:0000256" key="5">
    <source>
        <dbReference type="ARBA" id="ARBA00012060"/>
    </source>
</evidence>
<evidence type="ECO:0000256" key="8">
    <source>
        <dbReference type="PIRSR" id="PIRSR001399-1"/>
    </source>
</evidence>
<feature type="binding site" evidence="7 9">
    <location>
        <begin position="101"/>
        <end position="102"/>
    </location>
    <ligand>
        <name>substrate</name>
    </ligand>
</feature>
<feature type="active site" description="Proton donor" evidence="7 8">
    <location>
        <position position="100"/>
    </location>
</feature>
<comment type="pathway">
    <text evidence="2 7">Metabolic intermediate biosynthesis; chorismate biosynthesis; chorismate from D-erythrose 4-phosphate and phosphoenolpyruvate: step 3/7.</text>
</comment>
<dbReference type="PROSITE" id="PS01029">
    <property type="entry name" value="DEHYDROQUINASE_II"/>
    <property type="match status" value="1"/>
</dbReference>
<dbReference type="GO" id="GO:0019631">
    <property type="term" value="P:quinate catabolic process"/>
    <property type="evidence" value="ECO:0007669"/>
    <property type="project" value="TreeGrafter"/>
</dbReference>
<sequence length="146" mass="16159">MNSILLLNGPNLNRLGKREPGIYGSETLENVEAKLQNILKAYNVNIDSFQSNHEGELIDKIHQADDNYMGIIFNPGAYTHTSIALRDAISSIDVPVVEVHISNVHARESFRHHSLLAAVCEGQIVGLGTKGYELAAEYFASKIQER</sequence>
<feature type="site" description="Transition state stabilizer" evidence="7 10">
    <location>
        <position position="18"/>
    </location>
</feature>
<dbReference type="SUPFAM" id="SSF52304">
    <property type="entry name" value="Type II 3-dehydroquinate dehydratase"/>
    <property type="match status" value="1"/>
</dbReference>
<dbReference type="HAMAP" id="MF_00169">
    <property type="entry name" value="AroQ"/>
    <property type="match status" value="1"/>
</dbReference>
<feature type="binding site" evidence="7 9">
    <location>
        <position position="74"/>
    </location>
    <ligand>
        <name>substrate</name>
    </ligand>
</feature>
<protein>
    <recommendedName>
        <fullName evidence="5 7">3-dehydroquinate dehydratase</fullName>
        <shortName evidence="7">3-dehydroquinase</shortName>
        <ecNumber evidence="5 7">4.2.1.10</ecNumber>
    </recommendedName>
    <alternativeName>
        <fullName evidence="7">Type II DHQase</fullName>
    </alternativeName>
</protein>
<evidence type="ECO:0000256" key="4">
    <source>
        <dbReference type="ARBA" id="ARBA00011193"/>
    </source>
</evidence>
<evidence type="ECO:0000256" key="3">
    <source>
        <dbReference type="ARBA" id="ARBA00011037"/>
    </source>
</evidence>
<comment type="similarity">
    <text evidence="3 7">Belongs to the type-II 3-dehydroquinase family.</text>
</comment>
<accession>A0A368XDU7</accession>
<evidence type="ECO:0000256" key="1">
    <source>
        <dbReference type="ARBA" id="ARBA00001864"/>
    </source>
</evidence>
<dbReference type="NCBIfam" id="NF003807">
    <property type="entry name" value="PRK05395.1-4"/>
    <property type="match status" value="1"/>
</dbReference>
<dbReference type="InterPro" id="IPR036441">
    <property type="entry name" value="DHquinase_II_sf"/>
</dbReference>
<dbReference type="OrthoDB" id="9790793at2"/>
<name>A0A368XDU7_9BACI</name>
<dbReference type="AlphaFoldDB" id="A0A368XDU7"/>
<organism evidence="11 12">
    <name type="scientific">Saliterribacillus persicus</name>
    <dbReference type="NCBI Taxonomy" id="930114"/>
    <lineage>
        <taxon>Bacteria</taxon>
        <taxon>Bacillati</taxon>
        <taxon>Bacillota</taxon>
        <taxon>Bacilli</taxon>
        <taxon>Bacillales</taxon>
        <taxon>Bacillaceae</taxon>
        <taxon>Saliterribacillus</taxon>
    </lineage>
</organism>
<dbReference type="UniPathway" id="UPA00053">
    <property type="reaction ID" value="UER00086"/>
</dbReference>
<dbReference type="InterPro" id="IPR018509">
    <property type="entry name" value="DHquinase_II_CS"/>
</dbReference>
<dbReference type="Pfam" id="PF01220">
    <property type="entry name" value="DHquinase_II"/>
    <property type="match status" value="1"/>
</dbReference>
<feature type="binding site" evidence="7 9">
    <location>
        <position position="80"/>
    </location>
    <ligand>
        <name>substrate</name>
    </ligand>
</feature>
<dbReference type="InterPro" id="IPR001874">
    <property type="entry name" value="DHquinase_II"/>
</dbReference>
<dbReference type="PIRSF" id="PIRSF001399">
    <property type="entry name" value="DHquinase_II"/>
    <property type="match status" value="1"/>
</dbReference>
<gene>
    <name evidence="7" type="primary">aroQ</name>
    <name evidence="11" type="ORF">DFR57_111131</name>
</gene>
<evidence type="ECO:0000313" key="11">
    <source>
        <dbReference type="EMBL" id="RCW65396.1"/>
    </source>
</evidence>
<dbReference type="EMBL" id="QPJJ01000011">
    <property type="protein sequence ID" value="RCW65396.1"/>
    <property type="molecule type" value="Genomic_DNA"/>
</dbReference>
<feature type="active site" description="Proton acceptor" evidence="7 8">
    <location>
        <position position="23"/>
    </location>
</feature>
<dbReference type="NCBIfam" id="TIGR01088">
    <property type="entry name" value="aroQ"/>
    <property type="match status" value="1"/>
</dbReference>
<dbReference type="PANTHER" id="PTHR21272:SF3">
    <property type="entry name" value="CATABOLIC 3-DEHYDROQUINASE"/>
    <property type="match status" value="1"/>
</dbReference>
<evidence type="ECO:0000256" key="6">
    <source>
        <dbReference type="ARBA" id="ARBA00023239"/>
    </source>
</evidence>
<comment type="subunit">
    <text evidence="4 7">Homododecamer.</text>
</comment>
<reference evidence="11 12" key="1">
    <citation type="submission" date="2018-07" db="EMBL/GenBank/DDBJ databases">
        <title>Genomic Encyclopedia of Type Strains, Phase IV (KMG-IV): sequencing the most valuable type-strain genomes for metagenomic binning, comparative biology and taxonomic classification.</title>
        <authorList>
            <person name="Goeker M."/>
        </authorList>
    </citation>
    <scope>NUCLEOTIDE SEQUENCE [LARGE SCALE GENOMIC DNA]</scope>
    <source>
        <strain evidence="11 12">DSM 27696</strain>
    </source>
</reference>
<feature type="binding site" evidence="7 9">
    <location>
        <position position="87"/>
    </location>
    <ligand>
        <name>substrate</name>
    </ligand>
</feature>
<feature type="binding site" evidence="7 9">
    <location>
        <position position="111"/>
    </location>
    <ligand>
        <name>substrate</name>
    </ligand>
</feature>
<evidence type="ECO:0000256" key="10">
    <source>
        <dbReference type="PIRSR" id="PIRSR001399-3"/>
    </source>
</evidence>
<keyword evidence="7" id="KW-0057">Aromatic amino acid biosynthesis</keyword>